<dbReference type="Pfam" id="PF00440">
    <property type="entry name" value="TetR_N"/>
    <property type="match status" value="1"/>
</dbReference>
<dbReference type="PANTHER" id="PTHR30055:SF222">
    <property type="entry name" value="REGULATORY PROTEIN"/>
    <property type="match status" value="1"/>
</dbReference>
<reference evidence="4" key="1">
    <citation type="submission" date="2020-09" db="EMBL/GenBank/DDBJ databases">
        <authorList>
            <person name="Kim M.K."/>
        </authorList>
    </citation>
    <scope>NUCLEOTIDE SEQUENCE</scope>
    <source>
        <strain evidence="4">BT664</strain>
    </source>
</reference>
<dbReference type="PANTHER" id="PTHR30055">
    <property type="entry name" value="HTH-TYPE TRANSCRIPTIONAL REGULATOR RUTR"/>
    <property type="match status" value="1"/>
</dbReference>
<gene>
    <name evidence="4" type="ORF">IC235_16605</name>
</gene>
<sequence>MPSTSKIIDAALRLFVENGFHGTPTSRVASEAGVSNGSLFNAYKTKDDLIVAVYIYVKDELDAHLNQHTWATQSVRERFQQFLTESVRWALANPLAFRFIQQFQASPYQSKLSAEQVQRQTQRHLEALAEGVGAGLLRPLPVPLLFLMVSSQVFALFHFLLLNPATEQEQNHLLEQAAQAVWESISV</sequence>
<dbReference type="SUPFAM" id="SSF48498">
    <property type="entry name" value="Tetracyclin repressor-like, C-terminal domain"/>
    <property type="match status" value="1"/>
</dbReference>
<feature type="domain" description="HTH tetR-type" evidence="3">
    <location>
        <begin position="1"/>
        <end position="61"/>
    </location>
</feature>
<evidence type="ECO:0000256" key="2">
    <source>
        <dbReference type="PROSITE-ProRule" id="PRU00335"/>
    </source>
</evidence>
<dbReference type="Pfam" id="PF16295">
    <property type="entry name" value="TetR_C_10"/>
    <property type="match status" value="1"/>
</dbReference>
<dbReference type="InterPro" id="IPR050109">
    <property type="entry name" value="HTH-type_TetR-like_transc_reg"/>
</dbReference>
<organism evidence="4 5">
    <name type="scientific">Hymenobacter montanus</name>
    <dbReference type="NCBI Taxonomy" id="2771359"/>
    <lineage>
        <taxon>Bacteria</taxon>
        <taxon>Pseudomonadati</taxon>
        <taxon>Bacteroidota</taxon>
        <taxon>Cytophagia</taxon>
        <taxon>Cytophagales</taxon>
        <taxon>Hymenobacteraceae</taxon>
        <taxon>Hymenobacter</taxon>
    </lineage>
</organism>
<dbReference type="InterPro" id="IPR009057">
    <property type="entry name" value="Homeodomain-like_sf"/>
</dbReference>
<feature type="DNA-binding region" description="H-T-H motif" evidence="2">
    <location>
        <begin position="24"/>
        <end position="43"/>
    </location>
</feature>
<dbReference type="PROSITE" id="PS50977">
    <property type="entry name" value="HTH_TETR_2"/>
    <property type="match status" value="1"/>
</dbReference>
<evidence type="ECO:0000313" key="4">
    <source>
        <dbReference type="EMBL" id="MBD2769511.1"/>
    </source>
</evidence>
<dbReference type="EMBL" id="JACXAD010000020">
    <property type="protein sequence ID" value="MBD2769511.1"/>
    <property type="molecule type" value="Genomic_DNA"/>
</dbReference>
<dbReference type="RefSeq" id="WP_191006320.1">
    <property type="nucleotide sequence ID" value="NZ_JACXAD010000020.1"/>
</dbReference>
<proteinExistence type="predicted"/>
<evidence type="ECO:0000256" key="1">
    <source>
        <dbReference type="ARBA" id="ARBA00023125"/>
    </source>
</evidence>
<dbReference type="InterPro" id="IPR036271">
    <property type="entry name" value="Tet_transcr_reg_TetR-rel_C_sf"/>
</dbReference>
<dbReference type="Proteomes" id="UP000612233">
    <property type="component" value="Unassembled WGS sequence"/>
</dbReference>
<evidence type="ECO:0000259" key="3">
    <source>
        <dbReference type="PROSITE" id="PS50977"/>
    </source>
</evidence>
<keyword evidence="5" id="KW-1185">Reference proteome</keyword>
<protein>
    <submittedName>
        <fullName evidence="4">TetR/AcrR family transcriptional regulator</fullName>
    </submittedName>
</protein>
<accession>A0A927GKU8</accession>
<dbReference type="AlphaFoldDB" id="A0A927GKU8"/>
<comment type="caution">
    <text evidence="4">The sequence shown here is derived from an EMBL/GenBank/DDBJ whole genome shotgun (WGS) entry which is preliminary data.</text>
</comment>
<dbReference type="InterPro" id="IPR032551">
    <property type="entry name" value="BscR_C"/>
</dbReference>
<dbReference type="GO" id="GO:0003677">
    <property type="term" value="F:DNA binding"/>
    <property type="evidence" value="ECO:0007669"/>
    <property type="project" value="UniProtKB-UniRule"/>
</dbReference>
<dbReference type="Gene3D" id="1.10.357.10">
    <property type="entry name" value="Tetracycline Repressor, domain 2"/>
    <property type="match status" value="1"/>
</dbReference>
<dbReference type="InterPro" id="IPR001647">
    <property type="entry name" value="HTH_TetR"/>
</dbReference>
<name>A0A927GKU8_9BACT</name>
<dbReference type="PRINTS" id="PR00455">
    <property type="entry name" value="HTHTETR"/>
</dbReference>
<keyword evidence="1 2" id="KW-0238">DNA-binding</keyword>
<dbReference type="SUPFAM" id="SSF46689">
    <property type="entry name" value="Homeodomain-like"/>
    <property type="match status" value="1"/>
</dbReference>
<evidence type="ECO:0000313" key="5">
    <source>
        <dbReference type="Proteomes" id="UP000612233"/>
    </source>
</evidence>